<dbReference type="GO" id="GO:0016020">
    <property type="term" value="C:membrane"/>
    <property type="evidence" value="ECO:0007669"/>
    <property type="project" value="TreeGrafter"/>
</dbReference>
<dbReference type="InterPro" id="IPR036770">
    <property type="entry name" value="Ankyrin_rpt-contain_sf"/>
</dbReference>
<dbReference type="Pfam" id="PF12796">
    <property type="entry name" value="Ank_2"/>
    <property type="match status" value="1"/>
</dbReference>
<evidence type="ECO:0000256" key="1">
    <source>
        <dbReference type="SAM" id="MobiDB-lite"/>
    </source>
</evidence>
<comment type="caution">
    <text evidence="2">The sequence shown here is derived from an EMBL/GenBank/DDBJ whole genome shotgun (WGS) entry which is preliminary data.</text>
</comment>
<dbReference type="PANTHER" id="PTHR24177:SF331">
    <property type="entry name" value="PGG DOMAIN-CONTAINING PROTEIN"/>
    <property type="match status" value="1"/>
</dbReference>
<protein>
    <recommendedName>
        <fullName evidence="4">Ankyrin repeat protein</fullName>
    </recommendedName>
</protein>
<dbReference type="EMBL" id="JANJYI010000004">
    <property type="protein sequence ID" value="KAK2654466.1"/>
    <property type="molecule type" value="Genomic_DNA"/>
</dbReference>
<sequence length="238" mass="27762">MTLINQNREHWGVDTTTDQTLPFATETHIPQAMLQKEVIHTIVGSPIVRELWKENRYHKFAYDLARKLTRKDKSWEQSIRGSTDTAYEADKDKSLEQNITGSTTTLNEAVKDKEEKEEKDRSPLFAATKAGNAEFVRMILEEHPQVLEYTNHRNQNILHVAVRYRQKEIFAYVTKRRVPMLRLVRRFDGNTILHFAADTKHYTGGTSSGPAYQLQEELEWFSVRIIITIPLYLTSFHK</sequence>
<dbReference type="Proteomes" id="UP001280121">
    <property type="component" value="Unassembled WGS sequence"/>
</dbReference>
<evidence type="ECO:0008006" key="4">
    <source>
        <dbReference type="Google" id="ProtNLM"/>
    </source>
</evidence>
<dbReference type="AlphaFoldDB" id="A0AAD9X7P4"/>
<keyword evidence="3" id="KW-1185">Reference proteome</keyword>
<dbReference type="SUPFAM" id="SSF48403">
    <property type="entry name" value="Ankyrin repeat"/>
    <property type="match status" value="1"/>
</dbReference>
<evidence type="ECO:0000313" key="3">
    <source>
        <dbReference type="Proteomes" id="UP001280121"/>
    </source>
</evidence>
<proteinExistence type="predicted"/>
<feature type="compositionally biased region" description="Polar residues" evidence="1">
    <location>
        <begin position="98"/>
        <end position="107"/>
    </location>
</feature>
<organism evidence="2 3">
    <name type="scientific">Dipteronia dyeriana</name>
    <dbReference type="NCBI Taxonomy" id="168575"/>
    <lineage>
        <taxon>Eukaryota</taxon>
        <taxon>Viridiplantae</taxon>
        <taxon>Streptophyta</taxon>
        <taxon>Embryophyta</taxon>
        <taxon>Tracheophyta</taxon>
        <taxon>Spermatophyta</taxon>
        <taxon>Magnoliopsida</taxon>
        <taxon>eudicotyledons</taxon>
        <taxon>Gunneridae</taxon>
        <taxon>Pentapetalae</taxon>
        <taxon>rosids</taxon>
        <taxon>malvids</taxon>
        <taxon>Sapindales</taxon>
        <taxon>Sapindaceae</taxon>
        <taxon>Hippocastanoideae</taxon>
        <taxon>Acereae</taxon>
        <taxon>Dipteronia</taxon>
    </lineage>
</organism>
<evidence type="ECO:0000313" key="2">
    <source>
        <dbReference type="EMBL" id="KAK2654466.1"/>
    </source>
</evidence>
<gene>
    <name evidence="2" type="ORF">Ddye_014322</name>
</gene>
<accession>A0AAD9X7P4</accession>
<feature type="region of interest" description="Disordered" evidence="1">
    <location>
        <begin position="98"/>
        <end position="121"/>
    </location>
</feature>
<dbReference type="InterPro" id="IPR002110">
    <property type="entry name" value="Ankyrin_rpt"/>
</dbReference>
<feature type="compositionally biased region" description="Basic and acidic residues" evidence="1">
    <location>
        <begin position="109"/>
        <end position="121"/>
    </location>
</feature>
<dbReference type="PANTHER" id="PTHR24177">
    <property type="entry name" value="CASKIN"/>
    <property type="match status" value="1"/>
</dbReference>
<dbReference type="Gene3D" id="1.25.40.20">
    <property type="entry name" value="Ankyrin repeat-containing domain"/>
    <property type="match status" value="1"/>
</dbReference>
<name>A0AAD9X7P4_9ROSI</name>
<reference evidence="2" key="1">
    <citation type="journal article" date="2023" name="Plant J.">
        <title>Genome sequences and population genomics provide insights into the demographic history, inbreeding, and mutation load of two 'living fossil' tree species of Dipteronia.</title>
        <authorList>
            <person name="Feng Y."/>
            <person name="Comes H.P."/>
            <person name="Chen J."/>
            <person name="Zhu S."/>
            <person name="Lu R."/>
            <person name="Zhang X."/>
            <person name="Li P."/>
            <person name="Qiu J."/>
            <person name="Olsen K.M."/>
            <person name="Qiu Y."/>
        </authorList>
    </citation>
    <scope>NUCLEOTIDE SEQUENCE</scope>
    <source>
        <strain evidence="2">KIB01</strain>
    </source>
</reference>